<organism evidence="1 2">
    <name type="scientific">Funneliformis caledonium</name>
    <dbReference type="NCBI Taxonomy" id="1117310"/>
    <lineage>
        <taxon>Eukaryota</taxon>
        <taxon>Fungi</taxon>
        <taxon>Fungi incertae sedis</taxon>
        <taxon>Mucoromycota</taxon>
        <taxon>Glomeromycotina</taxon>
        <taxon>Glomeromycetes</taxon>
        <taxon>Glomerales</taxon>
        <taxon>Glomeraceae</taxon>
        <taxon>Funneliformis</taxon>
    </lineage>
</organism>
<dbReference type="AlphaFoldDB" id="A0A9N9HTE6"/>
<evidence type="ECO:0000313" key="1">
    <source>
        <dbReference type="EMBL" id="CAG8704676.1"/>
    </source>
</evidence>
<dbReference type="EMBL" id="CAJVPQ010008215">
    <property type="protein sequence ID" value="CAG8704676.1"/>
    <property type="molecule type" value="Genomic_DNA"/>
</dbReference>
<evidence type="ECO:0000313" key="2">
    <source>
        <dbReference type="Proteomes" id="UP000789570"/>
    </source>
</evidence>
<proteinExistence type="predicted"/>
<reference evidence="1" key="1">
    <citation type="submission" date="2021-06" db="EMBL/GenBank/DDBJ databases">
        <authorList>
            <person name="Kallberg Y."/>
            <person name="Tangrot J."/>
            <person name="Rosling A."/>
        </authorList>
    </citation>
    <scope>NUCLEOTIDE SEQUENCE</scope>
    <source>
        <strain evidence="1">UK204</strain>
    </source>
</reference>
<accession>A0A9N9HTE6</accession>
<protein>
    <submittedName>
        <fullName evidence="1">8300_t:CDS:1</fullName>
    </submittedName>
</protein>
<comment type="caution">
    <text evidence="1">The sequence shown here is derived from an EMBL/GenBank/DDBJ whole genome shotgun (WGS) entry which is preliminary data.</text>
</comment>
<keyword evidence="2" id="KW-1185">Reference proteome</keyword>
<feature type="non-terminal residue" evidence="1">
    <location>
        <position position="1"/>
    </location>
</feature>
<gene>
    <name evidence="1" type="ORF">FCALED_LOCUS13644</name>
</gene>
<sequence length="75" mass="8727">IDHVTRVAGDWSFNEEVARSTTYEVVPKSPKSARKCRMFAQTTLRWHAHKGKVKCYVRVVFGWNARREKGKMLCS</sequence>
<dbReference type="Proteomes" id="UP000789570">
    <property type="component" value="Unassembled WGS sequence"/>
</dbReference>
<name>A0A9N9HTE6_9GLOM</name>